<protein>
    <recommendedName>
        <fullName evidence="3">HTH arsR-type domain-containing protein</fullName>
    </recommendedName>
</protein>
<accession>A0A1F6VRE5</accession>
<evidence type="ECO:0000313" key="2">
    <source>
        <dbReference type="Proteomes" id="UP000179686"/>
    </source>
</evidence>
<comment type="caution">
    <text evidence="1">The sequence shown here is derived from an EMBL/GenBank/DDBJ whole genome shotgun (WGS) entry which is preliminary data.</text>
</comment>
<dbReference type="EMBL" id="MFUC01000009">
    <property type="protein sequence ID" value="OGI72240.1"/>
    <property type="molecule type" value="Genomic_DNA"/>
</dbReference>
<evidence type="ECO:0000313" key="1">
    <source>
        <dbReference type="EMBL" id="OGI72240.1"/>
    </source>
</evidence>
<evidence type="ECO:0008006" key="3">
    <source>
        <dbReference type="Google" id="ProtNLM"/>
    </source>
</evidence>
<dbReference type="STRING" id="1801752.A3J61_02000"/>
<reference evidence="1 2" key="1">
    <citation type="journal article" date="2016" name="Nat. Commun.">
        <title>Thousands of microbial genomes shed light on interconnected biogeochemical processes in an aquifer system.</title>
        <authorList>
            <person name="Anantharaman K."/>
            <person name="Brown C.T."/>
            <person name="Hug L.A."/>
            <person name="Sharon I."/>
            <person name="Castelle C.J."/>
            <person name="Probst A.J."/>
            <person name="Thomas B.C."/>
            <person name="Singh A."/>
            <person name="Wilkins M.J."/>
            <person name="Karaoz U."/>
            <person name="Brodie E.L."/>
            <person name="Williams K.H."/>
            <person name="Hubbard S.S."/>
            <person name="Banfield J.F."/>
        </authorList>
    </citation>
    <scope>NUCLEOTIDE SEQUENCE [LARGE SCALE GENOMIC DNA]</scope>
</reference>
<sequence length="199" mass="23027">MQESLGKIFGSPYRARVIRFFVLNEAISHKTASIAKMLKIKKALLQRELNILSSIGFVNKKLSKGRTSGYQINLEFKNLEPLKDLVLHQDFIKKEEYPRKFRTAGKLKLLIISGTLTDNDKSRADLLVVADRVKRTAFESALRSIEAEIGKELVYVLLDTNEFKYRMEMRDKLLADILDFDHEELYKSAELSTMRLRIN</sequence>
<proteinExistence type="predicted"/>
<organism evidence="1 2">
    <name type="scientific">Candidatus Nomurabacteria bacterium RIFCSPHIGHO2_02_FULL_38_15</name>
    <dbReference type="NCBI Taxonomy" id="1801752"/>
    <lineage>
        <taxon>Bacteria</taxon>
        <taxon>Candidatus Nomuraibacteriota</taxon>
    </lineage>
</organism>
<dbReference type="AlphaFoldDB" id="A0A1F6VRE5"/>
<name>A0A1F6VRE5_9BACT</name>
<gene>
    <name evidence="1" type="ORF">A3J61_02000</name>
</gene>
<dbReference type="Proteomes" id="UP000179686">
    <property type="component" value="Unassembled WGS sequence"/>
</dbReference>